<comment type="caution">
    <text evidence="2">The sequence shown here is derived from an EMBL/GenBank/DDBJ whole genome shotgun (WGS) entry which is preliminary data.</text>
</comment>
<dbReference type="Proteomes" id="UP000265618">
    <property type="component" value="Unassembled WGS sequence"/>
</dbReference>
<feature type="compositionally biased region" description="Gly residues" evidence="1">
    <location>
        <begin position="114"/>
        <end position="123"/>
    </location>
</feature>
<dbReference type="AlphaFoldDB" id="A0A9K3D3N2"/>
<feature type="compositionally biased region" description="Polar residues" evidence="1">
    <location>
        <begin position="350"/>
        <end position="359"/>
    </location>
</feature>
<organism evidence="2 3">
    <name type="scientific">Kipferlia bialata</name>
    <dbReference type="NCBI Taxonomy" id="797122"/>
    <lineage>
        <taxon>Eukaryota</taxon>
        <taxon>Metamonada</taxon>
        <taxon>Carpediemonas-like organisms</taxon>
        <taxon>Kipferlia</taxon>
    </lineage>
</organism>
<feature type="compositionally biased region" description="Low complexity" evidence="1">
    <location>
        <begin position="260"/>
        <end position="292"/>
    </location>
</feature>
<protein>
    <submittedName>
        <fullName evidence="2">Uncharacterized protein</fullName>
    </submittedName>
</protein>
<proteinExistence type="predicted"/>
<dbReference type="EMBL" id="BDIP01004165">
    <property type="protein sequence ID" value="GIQ88548.1"/>
    <property type="molecule type" value="Genomic_DNA"/>
</dbReference>
<feature type="compositionally biased region" description="Polar residues" evidence="1">
    <location>
        <begin position="233"/>
        <end position="248"/>
    </location>
</feature>
<accession>A0A9K3D3N2</accession>
<feature type="compositionally biased region" description="Basic and acidic residues" evidence="1">
    <location>
        <begin position="48"/>
        <end position="89"/>
    </location>
</feature>
<evidence type="ECO:0000313" key="2">
    <source>
        <dbReference type="EMBL" id="GIQ88548.1"/>
    </source>
</evidence>
<keyword evidence="3" id="KW-1185">Reference proteome</keyword>
<evidence type="ECO:0000256" key="1">
    <source>
        <dbReference type="SAM" id="MobiDB-lite"/>
    </source>
</evidence>
<feature type="compositionally biased region" description="Low complexity" evidence="1">
    <location>
        <begin position="166"/>
        <end position="182"/>
    </location>
</feature>
<feature type="region of interest" description="Disordered" evidence="1">
    <location>
        <begin position="43"/>
        <end position="359"/>
    </location>
</feature>
<evidence type="ECO:0000313" key="3">
    <source>
        <dbReference type="Proteomes" id="UP000265618"/>
    </source>
</evidence>
<sequence>MGAEKDRLQQQIATLSSQKVALTYSIATLSSQKVALSDQLRQTASSKQHAEAEAVTAREETERVRSALTVAERELQTERQRGGEARDQLRVASSEVTRYEGVLSGIRTLMKGVDGPGQKGPPGGERERERETRREESSDGSTGSSGRSSSVYGGGGKGASRTGVDSTSRPVPSTTQQQQQPSGGASTNSTYMYGVHPSSIPPSTSLSAPQPHPLNAPSAVPSGAPSAGDGTVIHSSPPSAVQHTTQGRRSAYDRPQNLYSQVPSSQVQQPQQGSLYMASAPTTTTAAPVPSAGLYTPVQASVPVAQPANPYQRQNPGPGHQRPGERGAERERERGRSSNAFGLPPEITSMGGNQYQGYK</sequence>
<reference evidence="2 3" key="1">
    <citation type="journal article" date="2018" name="PLoS ONE">
        <title>The draft genome of Kipferlia bialata reveals reductive genome evolution in fornicate parasites.</title>
        <authorList>
            <person name="Tanifuji G."/>
            <person name="Takabayashi S."/>
            <person name="Kume K."/>
            <person name="Takagi M."/>
            <person name="Nakayama T."/>
            <person name="Kamikawa R."/>
            <person name="Inagaki Y."/>
            <person name="Hashimoto T."/>
        </authorList>
    </citation>
    <scope>NUCLEOTIDE SEQUENCE [LARGE SCALE GENOMIC DNA]</scope>
    <source>
        <strain evidence="2">NY0173</strain>
    </source>
</reference>
<feature type="compositionally biased region" description="Low complexity" evidence="1">
    <location>
        <begin position="216"/>
        <end position="230"/>
    </location>
</feature>
<feature type="compositionally biased region" description="Basic and acidic residues" evidence="1">
    <location>
        <begin position="124"/>
        <end position="137"/>
    </location>
</feature>
<name>A0A9K3D3N2_9EUKA</name>
<gene>
    <name evidence="2" type="ORF">KIPB_010822</name>
</gene>
<feature type="compositionally biased region" description="Basic and acidic residues" evidence="1">
    <location>
        <begin position="322"/>
        <end position="336"/>
    </location>
</feature>
<feature type="compositionally biased region" description="Low complexity" evidence="1">
    <location>
        <begin position="139"/>
        <end position="151"/>
    </location>
</feature>